<gene>
    <name evidence="1" type="ORF">NCTC10975_05041</name>
</gene>
<dbReference type="AlphaFoldDB" id="A0A2X2C988"/>
<dbReference type="EMBL" id="UAUE01000036">
    <property type="protein sequence ID" value="SPZ03451.1"/>
    <property type="molecule type" value="Genomic_DNA"/>
</dbReference>
<dbReference type="Proteomes" id="UP000251485">
    <property type="component" value="Unassembled WGS sequence"/>
</dbReference>
<evidence type="ECO:0000313" key="2">
    <source>
        <dbReference type="Proteomes" id="UP000251485"/>
    </source>
</evidence>
<accession>A0A2X2C988</accession>
<proteinExistence type="predicted"/>
<sequence length="91" mass="10288">MQVIPLSEIAAKDEFLNINNVSRDNMLAAHRVPPQMMGIIPQNTGGFGDVEKAAKVFFRNELAPLQSKILQINDWLGEEVIKFDKYTLDDK</sequence>
<name>A0A2X2C988_PROMI</name>
<reference evidence="1 2" key="1">
    <citation type="submission" date="2018-06" db="EMBL/GenBank/DDBJ databases">
        <authorList>
            <consortium name="Pathogen Informatics"/>
            <person name="Doyle S."/>
        </authorList>
    </citation>
    <scope>NUCLEOTIDE SEQUENCE [LARGE SCALE GENOMIC DNA]</scope>
    <source>
        <strain evidence="1 2">NCTC10975</strain>
    </source>
</reference>
<organism evidence="1 2">
    <name type="scientific">Proteus mirabilis</name>
    <dbReference type="NCBI Taxonomy" id="584"/>
    <lineage>
        <taxon>Bacteria</taxon>
        <taxon>Pseudomonadati</taxon>
        <taxon>Pseudomonadota</taxon>
        <taxon>Gammaproteobacteria</taxon>
        <taxon>Enterobacterales</taxon>
        <taxon>Morganellaceae</taxon>
        <taxon>Proteus</taxon>
    </lineage>
</organism>
<protein>
    <submittedName>
        <fullName evidence="1">Phage portal protein</fullName>
    </submittedName>
</protein>
<evidence type="ECO:0000313" key="1">
    <source>
        <dbReference type="EMBL" id="SPZ03451.1"/>
    </source>
</evidence>